<dbReference type="Gene3D" id="3.50.50.60">
    <property type="entry name" value="FAD/NAD(P)-binding domain"/>
    <property type="match status" value="2"/>
</dbReference>
<dbReference type="PANTHER" id="PTHR43557">
    <property type="entry name" value="APOPTOSIS-INDUCING FACTOR 1"/>
    <property type="match status" value="1"/>
</dbReference>
<evidence type="ECO:0008006" key="8">
    <source>
        <dbReference type="Google" id="ProtNLM"/>
    </source>
</evidence>
<dbReference type="AlphaFoldDB" id="A0A381X3X2"/>
<accession>A0A381X3X2</accession>
<gene>
    <name evidence="7" type="ORF">METZ01_LOCUS112045</name>
</gene>
<sequence length="404" mass="43696">MEKMAIVIVGGGHAAGQAAASIRQEGFDAELILIGAEPHIPYQRPPLSKQYLAGEQPLDKVLLRPEKFYADRTIDVRTGITVENIDRDGQFVACSDGSLVAYDQLLLATGSRARRPDLPGIDLDGVHTLRTIADVDKIRTEMENASQLVIVGGGYIGLEVASVAATAKMQVTILEMESRILERVTHPIMSAFYHELHAAKGVDIRTRARASAFVGNGRIEKVLCADGTTVDADLVIVGVGVVPNVEVAFDAGLACDNGIVVDERCVTSDPSIFAAGDCTNHPNALLDRRLRLESVPNAMEQSRVAASNLTGGDKRYASIPWFWSDQYDLKLQMVGFSSDGDESITRGEPETHEFAMFHFHDGKVVAAEAVNSPREFMVAKQLIGKTVDANALSNPEVDLKSLLE</sequence>
<evidence type="ECO:0000256" key="3">
    <source>
        <dbReference type="ARBA" id="ARBA00022827"/>
    </source>
</evidence>
<dbReference type="SUPFAM" id="SSF55424">
    <property type="entry name" value="FAD/NAD-linked reductases, dimerisation (C-terminal) domain"/>
    <property type="match status" value="1"/>
</dbReference>
<name>A0A381X3X2_9ZZZZ</name>
<evidence type="ECO:0000256" key="4">
    <source>
        <dbReference type="ARBA" id="ARBA00023002"/>
    </source>
</evidence>
<organism evidence="7">
    <name type="scientific">marine metagenome</name>
    <dbReference type="NCBI Taxonomy" id="408172"/>
    <lineage>
        <taxon>unclassified sequences</taxon>
        <taxon>metagenomes</taxon>
        <taxon>ecological metagenomes</taxon>
    </lineage>
</organism>
<dbReference type="SUPFAM" id="SSF51905">
    <property type="entry name" value="FAD/NAD(P)-binding domain"/>
    <property type="match status" value="2"/>
</dbReference>
<keyword evidence="3" id="KW-0274">FAD</keyword>
<dbReference type="Pfam" id="PF07992">
    <property type="entry name" value="Pyr_redox_2"/>
    <property type="match status" value="1"/>
</dbReference>
<comment type="cofactor">
    <cofactor evidence="1">
        <name>FAD</name>
        <dbReference type="ChEBI" id="CHEBI:57692"/>
    </cofactor>
</comment>
<feature type="domain" description="Reductase C-terminal" evidence="6">
    <location>
        <begin position="321"/>
        <end position="403"/>
    </location>
</feature>
<dbReference type="InterPro" id="IPR028202">
    <property type="entry name" value="Reductase_C"/>
</dbReference>
<reference evidence="7" key="1">
    <citation type="submission" date="2018-05" db="EMBL/GenBank/DDBJ databases">
        <authorList>
            <person name="Lanie J.A."/>
            <person name="Ng W.-L."/>
            <person name="Kazmierczak K.M."/>
            <person name="Andrzejewski T.M."/>
            <person name="Davidsen T.M."/>
            <person name="Wayne K.J."/>
            <person name="Tettelin H."/>
            <person name="Glass J.I."/>
            <person name="Rusch D."/>
            <person name="Podicherti R."/>
            <person name="Tsui H.-C.T."/>
            <person name="Winkler M.E."/>
        </authorList>
    </citation>
    <scope>NUCLEOTIDE SEQUENCE</scope>
</reference>
<evidence type="ECO:0000259" key="6">
    <source>
        <dbReference type="Pfam" id="PF14759"/>
    </source>
</evidence>
<evidence type="ECO:0000256" key="1">
    <source>
        <dbReference type="ARBA" id="ARBA00001974"/>
    </source>
</evidence>
<keyword evidence="2" id="KW-0285">Flavoprotein</keyword>
<dbReference type="InterPro" id="IPR023753">
    <property type="entry name" value="FAD/NAD-binding_dom"/>
</dbReference>
<feature type="domain" description="FAD/NAD(P)-binding" evidence="5">
    <location>
        <begin position="5"/>
        <end position="301"/>
    </location>
</feature>
<dbReference type="PRINTS" id="PR00368">
    <property type="entry name" value="FADPNR"/>
</dbReference>
<dbReference type="EMBL" id="UINC01013750">
    <property type="protein sequence ID" value="SVA59191.1"/>
    <property type="molecule type" value="Genomic_DNA"/>
</dbReference>
<keyword evidence="4" id="KW-0560">Oxidoreductase</keyword>
<evidence type="ECO:0000259" key="5">
    <source>
        <dbReference type="Pfam" id="PF07992"/>
    </source>
</evidence>
<dbReference type="InterPro" id="IPR016156">
    <property type="entry name" value="FAD/NAD-linked_Rdtase_dimer_sf"/>
</dbReference>
<dbReference type="PANTHER" id="PTHR43557:SF2">
    <property type="entry name" value="RIESKE DOMAIN-CONTAINING PROTEIN-RELATED"/>
    <property type="match status" value="1"/>
</dbReference>
<dbReference type="GO" id="GO:0016651">
    <property type="term" value="F:oxidoreductase activity, acting on NAD(P)H"/>
    <property type="evidence" value="ECO:0007669"/>
    <property type="project" value="TreeGrafter"/>
</dbReference>
<dbReference type="InterPro" id="IPR036188">
    <property type="entry name" value="FAD/NAD-bd_sf"/>
</dbReference>
<dbReference type="PRINTS" id="PR00411">
    <property type="entry name" value="PNDRDTASEI"/>
</dbReference>
<proteinExistence type="predicted"/>
<evidence type="ECO:0000256" key="2">
    <source>
        <dbReference type="ARBA" id="ARBA00022630"/>
    </source>
</evidence>
<dbReference type="Pfam" id="PF14759">
    <property type="entry name" value="Reductase_C"/>
    <property type="match status" value="1"/>
</dbReference>
<dbReference type="InterPro" id="IPR050446">
    <property type="entry name" value="FAD-oxidoreductase/Apoptosis"/>
</dbReference>
<dbReference type="Gene3D" id="3.30.390.30">
    <property type="match status" value="1"/>
</dbReference>
<dbReference type="GO" id="GO:0005737">
    <property type="term" value="C:cytoplasm"/>
    <property type="evidence" value="ECO:0007669"/>
    <property type="project" value="TreeGrafter"/>
</dbReference>
<protein>
    <recommendedName>
        <fullName evidence="8">Ferredoxin reductase</fullName>
    </recommendedName>
</protein>
<evidence type="ECO:0000313" key="7">
    <source>
        <dbReference type="EMBL" id="SVA59191.1"/>
    </source>
</evidence>